<dbReference type="EMBL" id="LSRL02000003">
    <property type="protein sequence ID" value="TDG52586.1"/>
    <property type="molecule type" value="Genomic_DNA"/>
</dbReference>
<keyword evidence="3" id="KW-1185">Reference proteome</keyword>
<accession>A0A484BUU6</accession>
<dbReference type="Proteomes" id="UP000295192">
    <property type="component" value="Unassembled WGS sequence"/>
</dbReference>
<comment type="caution">
    <text evidence="2">The sequence shown here is derived from an EMBL/GenBank/DDBJ whole genome shotgun (WGS) entry which is preliminary data.</text>
</comment>
<dbReference type="OMA" id="KHMPKLP"/>
<organism evidence="2 3">
    <name type="scientific">Drosophila navojoa</name>
    <name type="common">Fruit fly</name>
    <dbReference type="NCBI Taxonomy" id="7232"/>
    <lineage>
        <taxon>Eukaryota</taxon>
        <taxon>Metazoa</taxon>
        <taxon>Ecdysozoa</taxon>
        <taxon>Arthropoda</taxon>
        <taxon>Hexapoda</taxon>
        <taxon>Insecta</taxon>
        <taxon>Pterygota</taxon>
        <taxon>Neoptera</taxon>
        <taxon>Endopterygota</taxon>
        <taxon>Diptera</taxon>
        <taxon>Brachycera</taxon>
        <taxon>Muscomorpha</taxon>
        <taxon>Ephydroidea</taxon>
        <taxon>Drosophilidae</taxon>
        <taxon>Drosophila</taxon>
    </lineage>
</organism>
<reference evidence="2 3" key="1">
    <citation type="journal article" date="2019" name="J. Hered.">
        <title>An Improved Genome Assembly for Drosophila navojoa, the Basal Species in the mojavensis Cluster.</title>
        <authorList>
            <person name="Vanderlinde T."/>
            <person name="Dupim E.G."/>
            <person name="Nazario-Yepiz N.O."/>
            <person name="Carvalho A.B."/>
        </authorList>
    </citation>
    <scope>NUCLEOTIDE SEQUENCE [LARGE SCALE GENOMIC DNA]</scope>
    <source>
        <strain evidence="2">Navoj_Jal97</strain>
        <tissue evidence="2">Whole organism</tissue>
    </source>
</reference>
<feature type="compositionally biased region" description="Basic and acidic residues" evidence="1">
    <location>
        <begin position="1"/>
        <end position="11"/>
    </location>
</feature>
<name>A0A484BUU6_DRONA</name>
<evidence type="ECO:0000313" key="2">
    <source>
        <dbReference type="EMBL" id="TDG52586.1"/>
    </source>
</evidence>
<evidence type="ECO:0000256" key="1">
    <source>
        <dbReference type="SAM" id="MobiDB-lite"/>
    </source>
</evidence>
<gene>
    <name evidence="2" type="ORF">AWZ03_000819</name>
</gene>
<proteinExistence type="predicted"/>
<sequence>MGISERPRDSTSSELVGDEEPKKSEKQRRKSKALIDDKELLLMRGAVELITYRLSLIESNIYKDINPKPHLTDEEYDAAAKQMKYILRLLKHMPKLPSSMSEESEDTL</sequence>
<feature type="region of interest" description="Disordered" evidence="1">
    <location>
        <begin position="1"/>
        <end position="31"/>
    </location>
</feature>
<protein>
    <submittedName>
        <fullName evidence="2">Uncharacterized protein</fullName>
    </submittedName>
</protein>
<evidence type="ECO:0000313" key="3">
    <source>
        <dbReference type="Proteomes" id="UP000295192"/>
    </source>
</evidence>
<dbReference type="AlphaFoldDB" id="A0A484BUU6"/>